<evidence type="ECO:0000313" key="3">
    <source>
        <dbReference type="Proteomes" id="UP000199155"/>
    </source>
</evidence>
<dbReference type="RefSeq" id="WP_143041383.1">
    <property type="nucleotide sequence ID" value="NZ_FNFF01000011.1"/>
</dbReference>
<dbReference type="STRING" id="417292.SAMN05421806_111176"/>
<evidence type="ECO:0000313" key="2">
    <source>
        <dbReference type="EMBL" id="SDK75619.1"/>
    </source>
</evidence>
<dbReference type="OrthoDB" id="3454650at2"/>
<proteinExistence type="predicted"/>
<gene>
    <name evidence="2" type="ORF">SAMN05421806_111176</name>
</gene>
<name>A0A1G9EHJ0_9ACTN</name>
<keyword evidence="3" id="KW-1185">Reference proteome</keyword>
<sequence length="394" mass="42141">MRRHAGAVVALTGLLALAGCGAGGGTPDPKAKTPDKAPLTWTFDHIAEGSGRITDLAALAPDDIWAVAAGNAASAPARLLHYDGGRWRSDPLPEALARTQYPPRLEQLGEDTVWLRTEAVETNPTGNAWLTWDGTRWSPVANPPTGLVGDIEATGPEDIWAVGADRRSVRHWDGTRWSSHRVPHTVEDLAVAGPDDVWTAGYRTTGPGTEAVHGEPYDQPATAHWDGAAFTSVETPQYRFPDPVPPEPGAGLQMLFVRGDGEVRAFGTHSYNHGEVENEPGDESVRLRWDGTRWRDLPPEQGGCADRPPVLDEGKGLVLDGNWYVTDAGTCVKIKRERLPGSTGARAGSKQSLWLESVLRVPGTDTVIGAGHVQVNQSGAPFSAPVVVRLEGKA</sequence>
<dbReference type="EMBL" id="FNFF01000011">
    <property type="protein sequence ID" value="SDK75619.1"/>
    <property type="molecule type" value="Genomic_DNA"/>
</dbReference>
<keyword evidence="1" id="KW-0732">Signal</keyword>
<reference evidence="2 3" key="1">
    <citation type="submission" date="2016-10" db="EMBL/GenBank/DDBJ databases">
        <authorList>
            <person name="de Groot N.N."/>
        </authorList>
    </citation>
    <scope>NUCLEOTIDE SEQUENCE [LARGE SCALE GENOMIC DNA]</scope>
    <source>
        <strain evidence="2 3">CGMCC 4.5727</strain>
    </source>
</reference>
<protein>
    <submittedName>
        <fullName evidence="2">Uncharacterized protein</fullName>
    </submittedName>
</protein>
<dbReference type="PROSITE" id="PS51257">
    <property type="entry name" value="PROKAR_LIPOPROTEIN"/>
    <property type="match status" value="1"/>
</dbReference>
<feature type="chain" id="PRO_5038543449" evidence="1">
    <location>
        <begin position="19"/>
        <end position="394"/>
    </location>
</feature>
<evidence type="ECO:0000256" key="1">
    <source>
        <dbReference type="SAM" id="SignalP"/>
    </source>
</evidence>
<accession>A0A1G9EHJ0</accession>
<organism evidence="2 3">
    <name type="scientific">Streptomyces indicus</name>
    <dbReference type="NCBI Taxonomy" id="417292"/>
    <lineage>
        <taxon>Bacteria</taxon>
        <taxon>Bacillati</taxon>
        <taxon>Actinomycetota</taxon>
        <taxon>Actinomycetes</taxon>
        <taxon>Kitasatosporales</taxon>
        <taxon>Streptomycetaceae</taxon>
        <taxon>Streptomyces</taxon>
    </lineage>
</organism>
<feature type="signal peptide" evidence="1">
    <location>
        <begin position="1"/>
        <end position="18"/>
    </location>
</feature>
<dbReference type="Proteomes" id="UP000199155">
    <property type="component" value="Unassembled WGS sequence"/>
</dbReference>
<dbReference type="AlphaFoldDB" id="A0A1G9EHJ0"/>